<dbReference type="Proteomes" id="UP000182811">
    <property type="component" value="Unassembled WGS sequence"/>
</dbReference>
<gene>
    <name evidence="8" type="primary">folB</name>
    <name evidence="8" type="ORF">MOTE_23220</name>
</gene>
<comment type="catalytic activity">
    <reaction evidence="1 6">
        <text>7,8-dihydroneopterin = 6-hydroxymethyl-7,8-dihydropterin + glycolaldehyde</text>
        <dbReference type="Rhea" id="RHEA:10540"/>
        <dbReference type="ChEBI" id="CHEBI:17001"/>
        <dbReference type="ChEBI" id="CHEBI:17071"/>
        <dbReference type="ChEBI" id="CHEBI:44841"/>
        <dbReference type="EC" id="4.1.2.25"/>
    </reaction>
</comment>
<dbReference type="NCBIfam" id="TIGR00526">
    <property type="entry name" value="folB_dom"/>
    <property type="match status" value="1"/>
</dbReference>
<dbReference type="PANTHER" id="PTHR42844:SF1">
    <property type="entry name" value="DIHYDRONEOPTERIN ALDOLASE 1-RELATED"/>
    <property type="match status" value="1"/>
</dbReference>
<keyword evidence="5 6" id="KW-0456">Lyase</keyword>
<dbReference type="CDD" id="cd00534">
    <property type="entry name" value="DHNA_DHNTPE"/>
    <property type="match status" value="1"/>
</dbReference>
<dbReference type="Gene3D" id="3.30.1130.10">
    <property type="match status" value="1"/>
</dbReference>
<dbReference type="SMART" id="SM00905">
    <property type="entry name" value="FolB"/>
    <property type="match status" value="1"/>
</dbReference>
<dbReference type="InterPro" id="IPR043133">
    <property type="entry name" value="GTP-CH-I_C/QueF"/>
</dbReference>
<feature type="domain" description="Dihydroneopterin aldolase/epimerase" evidence="7">
    <location>
        <begin position="6"/>
        <end position="118"/>
    </location>
</feature>
<dbReference type="AlphaFoldDB" id="A0A1J5NP84"/>
<dbReference type="EMBL" id="MDDC01000021">
    <property type="protein sequence ID" value="OIQ57012.1"/>
    <property type="molecule type" value="Genomic_DNA"/>
</dbReference>
<evidence type="ECO:0000256" key="1">
    <source>
        <dbReference type="ARBA" id="ARBA00001353"/>
    </source>
</evidence>
<evidence type="ECO:0000256" key="6">
    <source>
        <dbReference type="RuleBase" id="RU362079"/>
    </source>
</evidence>
<keyword evidence="4 6" id="KW-0289">Folate biosynthesis</keyword>
<dbReference type="FunFam" id="3.30.1130.10:FF:000003">
    <property type="entry name" value="7,8-dihydroneopterin aldolase"/>
    <property type="match status" value="1"/>
</dbReference>
<dbReference type="GO" id="GO:0046654">
    <property type="term" value="P:tetrahydrofolate biosynthetic process"/>
    <property type="evidence" value="ECO:0007669"/>
    <property type="project" value="UniProtKB-UniRule"/>
</dbReference>
<comment type="function">
    <text evidence="6">Catalyzes the conversion of 7,8-dihydroneopterin to 6-hydroxymethyl-7,8-dihydropterin.</text>
</comment>
<dbReference type="InterPro" id="IPR006157">
    <property type="entry name" value="FolB_dom"/>
</dbReference>
<evidence type="ECO:0000313" key="9">
    <source>
        <dbReference type="Proteomes" id="UP000182811"/>
    </source>
</evidence>
<dbReference type="SUPFAM" id="SSF55620">
    <property type="entry name" value="Tetrahydrobiopterin biosynthesis enzymes-like"/>
    <property type="match status" value="1"/>
</dbReference>
<comment type="caution">
    <text evidence="8">The sequence shown here is derived from an EMBL/GenBank/DDBJ whole genome shotgun (WGS) entry which is preliminary data.</text>
</comment>
<dbReference type="PANTHER" id="PTHR42844">
    <property type="entry name" value="DIHYDRONEOPTERIN ALDOLASE 1-RELATED"/>
    <property type="match status" value="1"/>
</dbReference>
<comment type="similarity">
    <text evidence="3 6">Belongs to the DHNA family.</text>
</comment>
<organism evidence="8 9">
    <name type="scientific">Neomoorella thermoacetica</name>
    <name type="common">Clostridium thermoaceticum</name>
    <dbReference type="NCBI Taxonomy" id="1525"/>
    <lineage>
        <taxon>Bacteria</taxon>
        <taxon>Bacillati</taxon>
        <taxon>Bacillota</taxon>
        <taxon>Clostridia</taxon>
        <taxon>Neomoorellales</taxon>
        <taxon>Neomoorellaceae</taxon>
        <taxon>Neomoorella</taxon>
    </lineage>
</organism>
<dbReference type="UniPathway" id="UPA00077">
    <property type="reaction ID" value="UER00154"/>
</dbReference>
<proteinExistence type="inferred from homology"/>
<sequence>MGQDKIILAGLEFYGFHGYHPAEQQLGQPFIVDLELYLDLEPAGRTDALEATVNYAQVYCLVQEIVTGRPYKLLEALAAAISDAILAGFPVDEVLVRVKKTRAPLPGSFDYAAVEIRRRRKEQS</sequence>
<dbReference type="EC" id="4.1.2.25" evidence="6"/>
<dbReference type="Pfam" id="PF02152">
    <property type="entry name" value="FolB"/>
    <property type="match status" value="1"/>
</dbReference>
<evidence type="ECO:0000259" key="7">
    <source>
        <dbReference type="SMART" id="SM00905"/>
    </source>
</evidence>
<reference evidence="8 9" key="1">
    <citation type="submission" date="2016-08" db="EMBL/GenBank/DDBJ databases">
        <title>Genome-based comparison of Moorella thermoacetic strains.</title>
        <authorList>
            <person name="Poehlein A."/>
            <person name="Bengelsdorf F.R."/>
            <person name="Esser C."/>
            <person name="Duerre P."/>
            <person name="Daniel R."/>
        </authorList>
    </citation>
    <scope>NUCLEOTIDE SEQUENCE [LARGE SCALE GENOMIC DNA]</scope>
    <source>
        <strain evidence="8 9">DSM 21394</strain>
    </source>
</reference>
<accession>A0A1J5NP84</accession>
<dbReference type="GO" id="GO:0046656">
    <property type="term" value="P:folic acid biosynthetic process"/>
    <property type="evidence" value="ECO:0007669"/>
    <property type="project" value="UniProtKB-UniRule"/>
</dbReference>
<evidence type="ECO:0000256" key="5">
    <source>
        <dbReference type="ARBA" id="ARBA00023239"/>
    </source>
</evidence>
<name>A0A1J5NP84_NEOTH</name>
<evidence type="ECO:0000256" key="2">
    <source>
        <dbReference type="ARBA" id="ARBA00005013"/>
    </source>
</evidence>
<dbReference type="OrthoDB" id="9808041at2"/>
<comment type="pathway">
    <text evidence="2 6">Cofactor biosynthesis; tetrahydrofolate biosynthesis; 2-amino-4-hydroxy-6-hydroxymethyl-7,8-dihydropteridine diphosphate from 7,8-dihydroneopterin triphosphate: step 3/4.</text>
</comment>
<protein>
    <recommendedName>
        <fullName evidence="6">7,8-dihydroneopterin aldolase</fullName>
        <ecNumber evidence="6">4.1.2.25</ecNumber>
    </recommendedName>
</protein>
<dbReference type="NCBIfam" id="TIGR00525">
    <property type="entry name" value="folB"/>
    <property type="match status" value="1"/>
</dbReference>
<dbReference type="GO" id="GO:0004150">
    <property type="term" value="F:dihydroneopterin aldolase activity"/>
    <property type="evidence" value="ECO:0007669"/>
    <property type="project" value="UniProtKB-UniRule"/>
</dbReference>
<dbReference type="InterPro" id="IPR006156">
    <property type="entry name" value="Dihydroneopterin_aldolase"/>
</dbReference>
<evidence type="ECO:0000256" key="4">
    <source>
        <dbReference type="ARBA" id="ARBA00022909"/>
    </source>
</evidence>
<evidence type="ECO:0000313" key="8">
    <source>
        <dbReference type="EMBL" id="OIQ57012.1"/>
    </source>
</evidence>
<evidence type="ECO:0000256" key="3">
    <source>
        <dbReference type="ARBA" id="ARBA00005708"/>
    </source>
</evidence>
<dbReference type="GO" id="GO:0005737">
    <property type="term" value="C:cytoplasm"/>
    <property type="evidence" value="ECO:0007669"/>
    <property type="project" value="TreeGrafter"/>
</dbReference>